<dbReference type="Pfam" id="PF12802">
    <property type="entry name" value="MarR_2"/>
    <property type="match status" value="1"/>
</dbReference>
<dbReference type="GO" id="GO:0006950">
    <property type="term" value="P:response to stress"/>
    <property type="evidence" value="ECO:0007669"/>
    <property type="project" value="TreeGrafter"/>
</dbReference>
<dbReference type="GO" id="GO:0003700">
    <property type="term" value="F:DNA-binding transcription factor activity"/>
    <property type="evidence" value="ECO:0007669"/>
    <property type="project" value="InterPro"/>
</dbReference>
<sequence>MRAAADPDVSKDLPDFDLARFLPYRVTVVGEHLSAGLARRYRAEFGISVAEWRVLVHLADAGTVSIRDLERRVHLEKSKASRAASRLAREGYVTKVPDLSDRRLVCLSLSDRGRSLMADLLPLAAAYQARLEAVVGNSLRDLEAALDRLMQEDL</sequence>
<dbReference type="EMBL" id="FWFK01000001">
    <property type="protein sequence ID" value="SLN09804.1"/>
    <property type="molecule type" value="Genomic_DNA"/>
</dbReference>
<evidence type="ECO:0000259" key="1">
    <source>
        <dbReference type="PROSITE" id="PS50995"/>
    </source>
</evidence>
<proteinExistence type="predicted"/>
<dbReference type="PANTHER" id="PTHR33164:SF43">
    <property type="entry name" value="HTH-TYPE TRANSCRIPTIONAL REPRESSOR YETL"/>
    <property type="match status" value="1"/>
</dbReference>
<gene>
    <name evidence="2" type="ORF">ROJ8625_00102</name>
</gene>
<dbReference type="SMART" id="SM00347">
    <property type="entry name" value="HTH_MARR"/>
    <property type="match status" value="1"/>
</dbReference>
<keyword evidence="3" id="KW-1185">Reference proteome</keyword>
<evidence type="ECO:0000313" key="3">
    <source>
        <dbReference type="Proteomes" id="UP000193570"/>
    </source>
</evidence>
<dbReference type="AlphaFoldDB" id="A0A1X6Y3U7"/>
<accession>A0A1X6Y3U7</accession>
<dbReference type="InterPro" id="IPR036388">
    <property type="entry name" value="WH-like_DNA-bd_sf"/>
</dbReference>
<dbReference type="Proteomes" id="UP000193570">
    <property type="component" value="Unassembled WGS sequence"/>
</dbReference>
<dbReference type="Gene3D" id="1.10.10.10">
    <property type="entry name" value="Winged helix-like DNA-binding domain superfamily/Winged helix DNA-binding domain"/>
    <property type="match status" value="1"/>
</dbReference>
<feature type="domain" description="HTH marR-type" evidence="1">
    <location>
        <begin position="15"/>
        <end position="151"/>
    </location>
</feature>
<evidence type="ECO:0000313" key="2">
    <source>
        <dbReference type="EMBL" id="SLN09804.1"/>
    </source>
</evidence>
<dbReference type="InterPro" id="IPR036390">
    <property type="entry name" value="WH_DNA-bd_sf"/>
</dbReference>
<dbReference type="OrthoDB" id="8906692at2"/>
<dbReference type="InterPro" id="IPR039422">
    <property type="entry name" value="MarR/SlyA-like"/>
</dbReference>
<organism evidence="2 3">
    <name type="scientific">Roseivivax jejudonensis</name>
    <dbReference type="NCBI Taxonomy" id="1529041"/>
    <lineage>
        <taxon>Bacteria</taxon>
        <taxon>Pseudomonadati</taxon>
        <taxon>Pseudomonadota</taxon>
        <taxon>Alphaproteobacteria</taxon>
        <taxon>Rhodobacterales</taxon>
        <taxon>Roseobacteraceae</taxon>
        <taxon>Roseivivax</taxon>
    </lineage>
</organism>
<reference evidence="2 3" key="1">
    <citation type="submission" date="2017-03" db="EMBL/GenBank/DDBJ databases">
        <authorList>
            <person name="Afonso C.L."/>
            <person name="Miller P.J."/>
            <person name="Scott M.A."/>
            <person name="Spackman E."/>
            <person name="Goraichik I."/>
            <person name="Dimitrov K.M."/>
            <person name="Suarez D.L."/>
            <person name="Swayne D.E."/>
        </authorList>
    </citation>
    <scope>NUCLEOTIDE SEQUENCE [LARGE SCALE GENOMIC DNA]</scope>
    <source>
        <strain evidence="2 3">CECT 8625</strain>
    </source>
</reference>
<protein>
    <submittedName>
        <fullName evidence="2">MarR family protein</fullName>
    </submittedName>
</protein>
<dbReference type="InterPro" id="IPR000835">
    <property type="entry name" value="HTH_MarR-typ"/>
</dbReference>
<dbReference type="SUPFAM" id="SSF46785">
    <property type="entry name" value="Winged helix' DNA-binding domain"/>
    <property type="match status" value="1"/>
</dbReference>
<dbReference type="PANTHER" id="PTHR33164">
    <property type="entry name" value="TRANSCRIPTIONAL REGULATOR, MARR FAMILY"/>
    <property type="match status" value="1"/>
</dbReference>
<dbReference type="PROSITE" id="PS50995">
    <property type="entry name" value="HTH_MARR_2"/>
    <property type="match status" value="1"/>
</dbReference>
<name>A0A1X6Y3U7_9RHOB</name>